<dbReference type="OrthoDB" id="1829321at2759"/>
<keyword evidence="1" id="KW-0175">Coiled coil</keyword>
<evidence type="ECO:0000313" key="2">
    <source>
        <dbReference type="EMBL" id="KAB1206087.1"/>
    </source>
</evidence>
<accession>A0A6A1V2I9</accession>
<proteinExistence type="predicted"/>
<feature type="coiled-coil region" evidence="1">
    <location>
        <begin position="61"/>
        <end position="109"/>
    </location>
</feature>
<evidence type="ECO:0008006" key="4">
    <source>
        <dbReference type="Google" id="ProtNLM"/>
    </source>
</evidence>
<organism evidence="2 3">
    <name type="scientific">Morella rubra</name>
    <name type="common">Chinese bayberry</name>
    <dbReference type="NCBI Taxonomy" id="262757"/>
    <lineage>
        <taxon>Eukaryota</taxon>
        <taxon>Viridiplantae</taxon>
        <taxon>Streptophyta</taxon>
        <taxon>Embryophyta</taxon>
        <taxon>Tracheophyta</taxon>
        <taxon>Spermatophyta</taxon>
        <taxon>Magnoliopsida</taxon>
        <taxon>eudicotyledons</taxon>
        <taxon>Gunneridae</taxon>
        <taxon>Pentapetalae</taxon>
        <taxon>rosids</taxon>
        <taxon>fabids</taxon>
        <taxon>Fagales</taxon>
        <taxon>Myricaceae</taxon>
        <taxon>Morella</taxon>
    </lineage>
</organism>
<reference evidence="2 3" key="1">
    <citation type="journal article" date="2019" name="Plant Biotechnol. J.">
        <title>The red bayberry genome and genetic basis of sex determination.</title>
        <authorList>
            <person name="Jia H.M."/>
            <person name="Jia H.J."/>
            <person name="Cai Q.L."/>
            <person name="Wang Y."/>
            <person name="Zhao H.B."/>
            <person name="Yang W.F."/>
            <person name="Wang G.Y."/>
            <person name="Li Y.H."/>
            <person name="Zhan D.L."/>
            <person name="Shen Y.T."/>
            <person name="Niu Q.F."/>
            <person name="Chang L."/>
            <person name="Qiu J."/>
            <person name="Zhao L."/>
            <person name="Xie H.B."/>
            <person name="Fu W.Y."/>
            <person name="Jin J."/>
            <person name="Li X.W."/>
            <person name="Jiao Y."/>
            <person name="Zhou C.C."/>
            <person name="Tu T."/>
            <person name="Chai C.Y."/>
            <person name="Gao J.L."/>
            <person name="Fan L.J."/>
            <person name="van de Weg E."/>
            <person name="Wang J.Y."/>
            <person name="Gao Z.S."/>
        </authorList>
    </citation>
    <scope>NUCLEOTIDE SEQUENCE [LARGE SCALE GENOMIC DNA]</scope>
    <source>
        <tissue evidence="2">Leaves</tissue>
    </source>
</reference>
<protein>
    <recommendedName>
        <fullName evidence="4">CCHC-type domain-containing protein</fullName>
    </recommendedName>
</protein>
<sequence>MLTMKAPPEEEDGEIANMCLMAFEDDDEVYSSDDEPKLSYIELQNAFDELLGQFEKLGSKYTSLKKKLILISKEIDLLKNERDTLKLENDLLQQKALEFENEKVALNNKIVSQSKIIEKFTQGSKTLENMLSSQRCVFDKSGLGYKPYSPKYFKNYFVKAKSSCAPTHTCHFCNKDGHLIFDCALKKLGSKTLKKTWVPKGTKANTEGPKKAWVPKMVS</sequence>
<name>A0A6A1V2I9_9ROSI</name>
<dbReference type="Proteomes" id="UP000516437">
    <property type="component" value="Chromosome 7"/>
</dbReference>
<keyword evidence="3" id="KW-1185">Reference proteome</keyword>
<dbReference type="AlphaFoldDB" id="A0A6A1V2I9"/>
<gene>
    <name evidence="2" type="ORF">CJ030_MR7G009316</name>
</gene>
<comment type="caution">
    <text evidence="2">The sequence shown here is derived from an EMBL/GenBank/DDBJ whole genome shotgun (WGS) entry which is preliminary data.</text>
</comment>
<dbReference type="EMBL" id="RXIC02000025">
    <property type="protein sequence ID" value="KAB1206087.1"/>
    <property type="molecule type" value="Genomic_DNA"/>
</dbReference>
<evidence type="ECO:0000256" key="1">
    <source>
        <dbReference type="SAM" id="Coils"/>
    </source>
</evidence>
<evidence type="ECO:0000313" key="3">
    <source>
        <dbReference type="Proteomes" id="UP000516437"/>
    </source>
</evidence>